<evidence type="ECO:0008006" key="3">
    <source>
        <dbReference type="Google" id="ProtNLM"/>
    </source>
</evidence>
<evidence type="ECO:0000313" key="2">
    <source>
        <dbReference type="Proteomes" id="UP000070520"/>
    </source>
</evidence>
<dbReference type="AlphaFoldDB" id="A0A133UZR7"/>
<keyword evidence="2" id="KW-1185">Reference proteome</keyword>
<name>A0A133UZR7_9EURY</name>
<sequence>AAAKCQYCNCIHGEVKELYDLRKDPQEVENILNDEKERGKELKNKFLNWSRKLKQEKLERERIREKIGKLKKLGKI</sequence>
<proteinExistence type="predicted"/>
<gene>
    <name evidence="1" type="ORF">AKJ42_02745</name>
</gene>
<reference evidence="1 2" key="1">
    <citation type="journal article" date="2016" name="Sci. Rep.">
        <title>Metabolic traits of an uncultured archaeal lineage -MSBL1- from brine pools of the Red Sea.</title>
        <authorList>
            <person name="Mwirichia R."/>
            <person name="Alam I."/>
            <person name="Rashid M."/>
            <person name="Vinu M."/>
            <person name="Ba-Alawi W."/>
            <person name="Anthony Kamau A."/>
            <person name="Kamanda Ngugi D."/>
            <person name="Goker M."/>
            <person name="Klenk H.P."/>
            <person name="Bajic V."/>
            <person name="Stingl U."/>
        </authorList>
    </citation>
    <scope>NUCLEOTIDE SEQUENCE [LARGE SCALE GENOMIC DNA]</scope>
    <source>
        <strain evidence="1">SCGC-AAA261C02</strain>
    </source>
</reference>
<dbReference type="SUPFAM" id="SSF53649">
    <property type="entry name" value="Alkaline phosphatase-like"/>
    <property type="match status" value="1"/>
</dbReference>
<feature type="non-terminal residue" evidence="1">
    <location>
        <position position="1"/>
    </location>
</feature>
<comment type="caution">
    <text evidence="1">The sequence shown here is derived from an EMBL/GenBank/DDBJ whole genome shotgun (WGS) entry which is preliminary data.</text>
</comment>
<evidence type="ECO:0000313" key="1">
    <source>
        <dbReference type="EMBL" id="KXA99674.1"/>
    </source>
</evidence>
<dbReference type="Gene3D" id="3.30.1120.10">
    <property type="match status" value="1"/>
</dbReference>
<dbReference type="EMBL" id="LHXW01000030">
    <property type="protein sequence ID" value="KXA99674.1"/>
    <property type="molecule type" value="Genomic_DNA"/>
</dbReference>
<protein>
    <recommendedName>
        <fullName evidence="3">N-sulphoglucosamine sulphohydrolase C-terminal domain-containing protein</fullName>
    </recommendedName>
</protein>
<dbReference type="InterPro" id="IPR017850">
    <property type="entry name" value="Alkaline_phosphatase_core_sf"/>
</dbReference>
<accession>A0A133UZR7</accession>
<organism evidence="1 2">
    <name type="scientific">candidate division MSBL1 archaeon SCGC-AAA261C02</name>
    <dbReference type="NCBI Taxonomy" id="1698272"/>
    <lineage>
        <taxon>Archaea</taxon>
        <taxon>Methanobacteriati</taxon>
        <taxon>Methanobacteriota</taxon>
        <taxon>candidate division MSBL1</taxon>
    </lineage>
</organism>
<dbReference type="Proteomes" id="UP000070520">
    <property type="component" value="Unassembled WGS sequence"/>
</dbReference>